<dbReference type="InterPro" id="IPR043502">
    <property type="entry name" value="DNA/RNA_pol_sf"/>
</dbReference>
<dbReference type="PROSITE" id="PS50878">
    <property type="entry name" value="RT_POL"/>
    <property type="match status" value="1"/>
</dbReference>
<dbReference type="AlphaFoldDB" id="X1ET42"/>
<evidence type="ECO:0000313" key="2">
    <source>
        <dbReference type="EMBL" id="GAH20339.1"/>
    </source>
</evidence>
<dbReference type="SUPFAM" id="SSF56672">
    <property type="entry name" value="DNA/RNA polymerases"/>
    <property type="match status" value="1"/>
</dbReference>
<feature type="domain" description="Reverse transcriptase" evidence="1">
    <location>
        <begin position="1"/>
        <end position="235"/>
    </location>
</feature>
<dbReference type="InterPro" id="IPR000477">
    <property type="entry name" value="RT_dom"/>
</dbReference>
<comment type="caution">
    <text evidence="2">The sequence shown here is derived from an EMBL/GenBank/DDBJ whole genome shotgun (WGS) entry which is preliminary data.</text>
</comment>
<accession>X1ET42</accession>
<organism evidence="2">
    <name type="scientific">marine sediment metagenome</name>
    <dbReference type="NCBI Taxonomy" id="412755"/>
    <lineage>
        <taxon>unclassified sequences</taxon>
        <taxon>metagenomes</taxon>
        <taxon>ecological metagenomes</taxon>
    </lineage>
</organism>
<sequence>HPIAYAMLCHSLHDNWEELEYITKKEHSLIIPEEHDDGRIIVMKYENFEEKTEHHIKLSFNKKFYVKTDISNFFPSIYSHSIPWALVGFDTAKENRDQTEWFNQIDKYQRLINRDETNGIPIGPATSNIICESILARIDKKLKEYYKKLKKDIIFIRFIDDYTAYLNTYEEAEDFIRRLSEELSKYKLLLNIKKTFIKQLPSPYSPEWLVDIATRIPDKDNINSANIIQFLDYALNKQVISPDGSVLKYAAKSIIY</sequence>
<name>X1ET42_9ZZZZ</name>
<evidence type="ECO:0000259" key="1">
    <source>
        <dbReference type="PROSITE" id="PS50878"/>
    </source>
</evidence>
<gene>
    <name evidence="2" type="ORF">S03H2_08905</name>
</gene>
<dbReference type="Gene3D" id="3.30.70.270">
    <property type="match status" value="1"/>
</dbReference>
<dbReference type="EMBL" id="BARU01004419">
    <property type="protein sequence ID" value="GAH20339.1"/>
    <property type="molecule type" value="Genomic_DNA"/>
</dbReference>
<dbReference type="Pfam" id="PF00078">
    <property type="entry name" value="RVT_1"/>
    <property type="match status" value="1"/>
</dbReference>
<dbReference type="CDD" id="cd01646">
    <property type="entry name" value="RT_Bac_retron_I"/>
    <property type="match status" value="1"/>
</dbReference>
<reference evidence="2" key="1">
    <citation type="journal article" date="2014" name="Front. Microbiol.">
        <title>High frequency of phylogenetically diverse reductive dehalogenase-homologous genes in deep subseafloor sedimentary metagenomes.</title>
        <authorList>
            <person name="Kawai M."/>
            <person name="Futagami T."/>
            <person name="Toyoda A."/>
            <person name="Takaki Y."/>
            <person name="Nishi S."/>
            <person name="Hori S."/>
            <person name="Arai W."/>
            <person name="Tsubouchi T."/>
            <person name="Morono Y."/>
            <person name="Uchiyama I."/>
            <person name="Ito T."/>
            <person name="Fujiyama A."/>
            <person name="Inagaki F."/>
            <person name="Takami H."/>
        </authorList>
    </citation>
    <scope>NUCLEOTIDE SEQUENCE</scope>
    <source>
        <strain evidence="2">Expedition CK06-06</strain>
    </source>
</reference>
<dbReference type="InterPro" id="IPR043128">
    <property type="entry name" value="Rev_trsase/Diguanyl_cyclase"/>
</dbReference>
<feature type="non-terminal residue" evidence="2">
    <location>
        <position position="1"/>
    </location>
</feature>
<proteinExistence type="predicted"/>
<feature type="non-terminal residue" evidence="2">
    <location>
        <position position="256"/>
    </location>
</feature>
<protein>
    <recommendedName>
        <fullName evidence="1">Reverse transcriptase domain-containing protein</fullName>
    </recommendedName>
</protein>